<proteinExistence type="inferred from homology"/>
<dbReference type="Proteomes" id="UP000485562">
    <property type="component" value="Unassembled WGS sequence"/>
</dbReference>
<dbReference type="InterPro" id="IPR006162">
    <property type="entry name" value="Ppantetheine_attach_site"/>
</dbReference>
<keyword evidence="4 7" id="KW-0276">Fatty acid metabolism</keyword>
<organism evidence="11">
    <name type="scientific">candidate division TA06 bacterium ADurb.Bin131</name>
    <dbReference type="NCBI Taxonomy" id="1852827"/>
    <lineage>
        <taxon>Bacteria</taxon>
        <taxon>Bacteria division TA06</taxon>
    </lineage>
</organism>
<comment type="subcellular location">
    <subcellularLocation>
        <location evidence="7">Cytoplasm</location>
    </subcellularLocation>
</comment>
<evidence type="ECO:0000256" key="7">
    <source>
        <dbReference type="HAMAP-Rule" id="MF_01217"/>
    </source>
</evidence>
<evidence type="ECO:0000256" key="8">
    <source>
        <dbReference type="NCBIfam" id="TIGR00517"/>
    </source>
</evidence>
<dbReference type="Gene3D" id="1.10.1200.10">
    <property type="entry name" value="ACP-like"/>
    <property type="match status" value="1"/>
</dbReference>
<keyword evidence="3 7" id="KW-0597">Phosphoprotein</keyword>
<evidence type="ECO:0000256" key="9">
    <source>
        <dbReference type="RuleBase" id="RU003545"/>
    </source>
</evidence>
<keyword evidence="7" id="KW-0963">Cytoplasm</keyword>
<reference evidence="11" key="1">
    <citation type="submission" date="2017-02" db="EMBL/GenBank/DDBJ databases">
        <title>Delving into the versatile metabolic prowess of the omnipresent phylum Bacteroidetes.</title>
        <authorList>
            <person name="Nobu M.K."/>
            <person name="Mei R."/>
            <person name="Narihiro T."/>
            <person name="Kuroda K."/>
            <person name="Liu W.-T."/>
        </authorList>
    </citation>
    <scope>NUCLEOTIDE SEQUENCE</scope>
    <source>
        <strain evidence="11">ADurb.Bin131</strain>
    </source>
</reference>
<dbReference type="NCBIfam" id="TIGR00517">
    <property type="entry name" value="acyl_carrier"/>
    <property type="match status" value="1"/>
</dbReference>
<evidence type="ECO:0000256" key="1">
    <source>
        <dbReference type="ARBA" id="ARBA00022450"/>
    </source>
</evidence>
<keyword evidence="2 7" id="KW-0444">Lipid biosynthesis</keyword>
<dbReference type="InterPro" id="IPR009081">
    <property type="entry name" value="PP-bd_ACP"/>
</dbReference>
<dbReference type="GO" id="GO:0000036">
    <property type="term" value="F:acyl carrier activity"/>
    <property type="evidence" value="ECO:0007669"/>
    <property type="project" value="UniProtKB-UniRule"/>
</dbReference>
<dbReference type="AlphaFoldDB" id="A0A1V6C9H4"/>
<dbReference type="NCBIfam" id="NF002148">
    <property type="entry name" value="PRK00982.1-2"/>
    <property type="match status" value="1"/>
</dbReference>
<dbReference type="PANTHER" id="PTHR20863">
    <property type="entry name" value="ACYL CARRIER PROTEIN"/>
    <property type="match status" value="1"/>
</dbReference>
<comment type="pathway">
    <text evidence="7 9">Lipid metabolism; fatty acid biosynthesis.</text>
</comment>
<comment type="caution">
    <text evidence="11">The sequence shown here is derived from an EMBL/GenBank/DDBJ whole genome shotgun (WGS) entry which is preliminary data.</text>
</comment>
<dbReference type="InterPro" id="IPR003231">
    <property type="entry name" value="ACP"/>
</dbReference>
<evidence type="ECO:0000256" key="4">
    <source>
        <dbReference type="ARBA" id="ARBA00022832"/>
    </source>
</evidence>
<dbReference type="HAMAP" id="MF_01217">
    <property type="entry name" value="Acyl_carrier"/>
    <property type="match status" value="1"/>
</dbReference>
<sequence length="81" mass="9136">MDRAEIEKRVKKVVSNILGVDEEKITSESRFVEDLGAESVQSLELVAAFEAEFDIEMEEDAALQVKTVGKAVDFIEKYLKQ</sequence>
<dbReference type="InterPro" id="IPR036736">
    <property type="entry name" value="ACP-like_sf"/>
</dbReference>
<keyword evidence="6 7" id="KW-0275">Fatty acid biosynthesis</keyword>
<dbReference type="GO" id="GO:0000035">
    <property type="term" value="F:acyl binding"/>
    <property type="evidence" value="ECO:0007669"/>
    <property type="project" value="TreeGrafter"/>
</dbReference>
<evidence type="ECO:0000256" key="3">
    <source>
        <dbReference type="ARBA" id="ARBA00022553"/>
    </source>
</evidence>
<dbReference type="NCBIfam" id="NF002150">
    <property type="entry name" value="PRK00982.1-4"/>
    <property type="match status" value="1"/>
</dbReference>
<dbReference type="PROSITE" id="PS50075">
    <property type="entry name" value="CARRIER"/>
    <property type="match status" value="1"/>
</dbReference>
<accession>A0A1V6C9H4</accession>
<evidence type="ECO:0000256" key="6">
    <source>
        <dbReference type="ARBA" id="ARBA00023160"/>
    </source>
</evidence>
<dbReference type="PANTHER" id="PTHR20863:SF76">
    <property type="entry name" value="CARRIER DOMAIN-CONTAINING PROTEIN"/>
    <property type="match status" value="1"/>
</dbReference>
<dbReference type="Pfam" id="PF00550">
    <property type="entry name" value="PP-binding"/>
    <property type="match status" value="1"/>
</dbReference>
<comment type="similarity">
    <text evidence="7">Belongs to the acyl carrier protein (ACP) family.</text>
</comment>
<protein>
    <recommendedName>
        <fullName evidence="7 8">Acyl carrier protein</fullName>
        <shortName evidence="7">ACP</shortName>
    </recommendedName>
</protein>
<gene>
    <name evidence="11" type="primary">acpP_1</name>
    <name evidence="7" type="synonym">acpP</name>
    <name evidence="11" type="ORF">BWX89_00919</name>
</gene>
<feature type="domain" description="Carrier" evidence="10">
    <location>
        <begin position="4"/>
        <end position="79"/>
    </location>
</feature>
<comment type="function">
    <text evidence="7 9">Carrier of the growing fatty acid chain in fatty acid biosynthesis.</text>
</comment>
<dbReference type="PROSITE" id="PS00012">
    <property type="entry name" value="PHOSPHOPANTETHEINE"/>
    <property type="match status" value="1"/>
</dbReference>
<comment type="PTM">
    <text evidence="7">4'-phosphopantetheine is transferred from CoA to a specific serine of apo-ACP by AcpS. This modification is essential for activity because fatty acids are bound in thioester linkage to the sulfhydryl of the prosthetic group.</text>
</comment>
<feature type="modified residue" description="O-(pantetheine 4'-phosphoryl)serine" evidence="7">
    <location>
        <position position="39"/>
    </location>
</feature>
<evidence type="ECO:0000256" key="2">
    <source>
        <dbReference type="ARBA" id="ARBA00022516"/>
    </source>
</evidence>
<keyword evidence="1 7" id="KW-0596">Phosphopantetheine</keyword>
<dbReference type="SUPFAM" id="SSF47336">
    <property type="entry name" value="ACP-like"/>
    <property type="match status" value="1"/>
</dbReference>
<dbReference type="EMBL" id="MWDQ01000077">
    <property type="protein sequence ID" value="OQB73532.1"/>
    <property type="molecule type" value="Genomic_DNA"/>
</dbReference>
<comment type="PTM">
    <text evidence="9">4'-phosphopantetheine is transferred from CoA to a specific serine of apo-ACP by acpS.</text>
</comment>
<dbReference type="GO" id="GO:0005829">
    <property type="term" value="C:cytosol"/>
    <property type="evidence" value="ECO:0007669"/>
    <property type="project" value="TreeGrafter"/>
</dbReference>
<dbReference type="UniPathway" id="UPA00094"/>
<evidence type="ECO:0000259" key="10">
    <source>
        <dbReference type="PROSITE" id="PS50075"/>
    </source>
</evidence>
<name>A0A1V6C9H4_UNCT6</name>
<dbReference type="GO" id="GO:0016020">
    <property type="term" value="C:membrane"/>
    <property type="evidence" value="ECO:0007669"/>
    <property type="project" value="GOC"/>
</dbReference>
<evidence type="ECO:0000313" key="11">
    <source>
        <dbReference type="EMBL" id="OQB73532.1"/>
    </source>
</evidence>
<keyword evidence="5 7" id="KW-0443">Lipid metabolism</keyword>
<dbReference type="GO" id="GO:0009245">
    <property type="term" value="P:lipid A biosynthetic process"/>
    <property type="evidence" value="ECO:0007669"/>
    <property type="project" value="TreeGrafter"/>
</dbReference>
<evidence type="ECO:0000256" key="5">
    <source>
        <dbReference type="ARBA" id="ARBA00023098"/>
    </source>
</evidence>